<keyword evidence="2" id="KW-1185">Reference proteome</keyword>
<protein>
    <submittedName>
        <fullName evidence="1">Uncharacterized protein</fullName>
    </submittedName>
</protein>
<accession>A1RQF5</accession>
<gene>
    <name evidence="1" type="ordered locus">Pisl_0003</name>
</gene>
<dbReference type="KEGG" id="pis:Pisl_0003"/>
<dbReference type="Proteomes" id="UP000002595">
    <property type="component" value="Chromosome"/>
</dbReference>
<dbReference type="OrthoDB" id="26005at2157"/>
<dbReference type="AlphaFoldDB" id="A1RQF5"/>
<dbReference type="eggNOG" id="arCOG03265">
    <property type="taxonomic scope" value="Archaea"/>
</dbReference>
<dbReference type="EMBL" id="CP000504">
    <property type="protein sequence ID" value="ABL87187.1"/>
    <property type="molecule type" value="Genomic_DNA"/>
</dbReference>
<evidence type="ECO:0000313" key="2">
    <source>
        <dbReference type="Proteomes" id="UP000002595"/>
    </source>
</evidence>
<proteinExistence type="predicted"/>
<reference evidence="1" key="1">
    <citation type="submission" date="2006-12" db="EMBL/GenBank/DDBJ databases">
        <title>Complete sequence of Pyrobaculum islandicum DSM 4184.</title>
        <authorList>
            <person name="Copeland A."/>
            <person name="Lucas S."/>
            <person name="Lapidus A."/>
            <person name="Barry K."/>
            <person name="Detter J.C."/>
            <person name="Glavina del Rio T."/>
            <person name="Dalin E."/>
            <person name="Tice H."/>
            <person name="Pitluck S."/>
            <person name="Meincke L."/>
            <person name="Brettin T."/>
            <person name="Bruce D."/>
            <person name="Han C."/>
            <person name="Tapia R."/>
            <person name="Gilna P."/>
            <person name="Schmutz J."/>
            <person name="Larimer F."/>
            <person name="Land M."/>
            <person name="Hauser L."/>
            <person name="Kyrpides N."/>
            <person name="Mikhailova N."/>
            <person name="Cozen A.E."/>
            <person name="Fitz-Gibbon S.T."/>
            <person name="House C.H."/>
            <person name="Saltikov C."/>
            <person name="Lowe T."/>
            <person name="Richardson P."/>
        </authorList>
    </citation>
    <scope>NUCLEOTIDE SEQUENCE [LARGE SCALE GENOMIC DNA]</scope>
    <source>
        <strain evidence="1">DSM 4184</strain>
    </source>
</reference>
<name>A1RQF5_PYRIL</name>
<dbReference type="RefSeq" id="WP_011761764.1">
    <property type="nucleotide sequence ID" value="NC_008701.1"/>
</dbReference>
<evidence type="ECO:0000313" key="1">
    <source>
        <dbReference type="EMBL" id="ABL87187.1"/>
    </source>
</evidence>
<organism evidence="1 2">
    <name type="scientific">Pyrobaculum islandicum (strain DSM 4184 / JCM 9189 / GEO3)</name>
    <dbReference type="NCBI Taxonomy" id="384616"/>
    <lineage>
        <taxon>Archaea</taxon>
        <taxon>Thermoproteota</taxon>
        <taxon>Thermoprotei</taxon>
        <taxon>Thermoproteales</taxon>
        <taxon>Thermoproteaceae</taxon>
        <taxon>Pyrobaculum</taxon>
    </lineage>
</organism>
<sequence>MKHLLAALFLAIAAAALGVRDWNDRPLAYGTAAVFDEEGSLVALTYIFGGETLYGLPWRPGYVLRVAWGIASPREIAAGQVIWIYDSAVLRDIVELGEPTGGKIRTWAYPVTVVVKEAGGRPAAGCYARVIDAATRGRWVDVFISTASDGSIRLYQAPATDYLVNIYCGGYLTASTKFSIQRGAPSTAWNYEITIDYITSVRVENAP</sequence>
<dbReference type="GeneID" id="4617602"/>
<dbReference type="HOGENOM" id="CLU_1318583_0_0_2"/>